<keyword evidence="1" id="KW-0479">Metal-binding</keyword>
<feature type="domain" description="Integrase catalytic" evidence="4">
    <location>
        <begin position="363"/>
        <end position="547"/>
    </location>
</feature>
<dbReference type="EMBL" id="QGNW01002599">
    <property type="protein sequence ID" value="RVW15483.1"/>
    <property type="molecule type" value="Genomic_DNA"/>
</dbReference>
<gene>
    <name evidence="5" type="primary">POLX_1619</name>
    <name evidence="5" type="ORF">CK203_096422</name>
</gene>
<dbReference type="PROSITE" id="PS50994">
    <property type="entry name" value="INTEGRASE"/>
    <property type="match status" value="1"/>
</dbReference>
<dbReference type="Proteomes" id="UP000288805">
    <property type="component" value="Unassembled WGS sequence"/>
</dbReference>
<feature type="region of interest" description="Disordered" evidence="3">
    <location>
        <begin position="214"/>
        <end position="242"/>
    </location>
</feature>
<dbReference type="InterPro" id="IPR057670">
    <property type="entry name" value="SH3_retrovirus"/>
</dbReference>
<dbReference type="AlphaFoldDB" id="A0A438BWY9"/>
<dbReference type="Pfam" id="PF14223">
    <property type="entry name" value="Retrotran_gag_2"/>
    <property type="match status" value="1"/>
</dbReference>
<evidence type="ECO:0000313" key="5">
    <source>
        <dbReference type="EMBL" id="RVW15483.1"/>
    </source>
</evidence>
<dbReference type="InterPro" id="IPR001584">
    <property type="entry name" value="Integrase_cat-core"/>
</dbReference>
<protein>
    <submittedName>
        <fullName evidence="5">Retrovirus-related Pol polyprotein from transposon TNT 1-94</fullName>
    </submittedName>
</protein>
<dbReference type="GO" id="GO:0008270">
    <property type="term" value="F:zinc ion binding"/>
    <property type="evidence" value="ECO:0007669"/>
    <property type="project" value="InterPro"/>
</dbReference>
<organism evidence="5 6">
    <name type="scientific">Vitis vinifera</name>
    <name type="common">Grape</name>
    <dbReference type="NCBI Taxonomy" id="29760"/>
    <lineage>
        <taxon>Eukaryota</taxon>
        <taxon>Viridiplantae</taxon>
        <taxon>Streptophyta</taxon>
        <taxon>Embryophyta</taxon>
        <taxon>Tracheophyta</taxon>
        <taxon>Spermatophyta</taxon>
        <taxon>Magnoliopsida</taxon>
        <taxon>eudicotyledons</taxon>
        <taxon>Gunneridae</taxon>
        <taxon>Pentapetalae</taxon>
        <taxon>rosids</taxon>
        <taxon>Vitales</taxon>
        <taxon>Vitaceae</taxon>
        <taxon>Viteae</taxon>
        <taxon>Vitis</taxon>
    </lineage>
</organism>
<dbReference type="SMART" id="SM00343">
    <property type="entry name" value="ZnF_C2HC"/>
    <property type="match status" value="1"/>
</dbReference>
<dbReference type="CDD" id="cd09272">
    <property type="entry name" value="RNase_HI_RT_Ty1"/>
    <property type="match status" value="1"/>
</dbReference>
<name>A0A438BWY9_VITVI</name>
<feature type="compositionally biased region" description="Polar residues" evidence="3">
    <location>
        <begin position="230"/>
        <end position="240"/>
    </location>
</feature>
<dbReference type="InterPro" id="IPR013103">
    <property type="entry name" value="RVT_2"/>
</dbReference>
<dbReference type="SUPFAM" id="SSF53098">
    <property type="entry name" value="Ribonuclease H-like"/>
    <property type="match status" value="1"/>
</dbReference>
<evidence type="ECO:0000259" key="4">
    <source>
        <dbReference type="PROSITE" id="PS50994"/>
    </source>
</evidence>
<comment type="caution">
    <text evidence="5">The sequence shown here is derived from an EMBL/GenBank/DDBJ whole genome shotgun (WGS) entry which is preliminary data.</text>
</comment>
<keyword evidence="2" id="KW-0378">Hydrolase</keyword>
<dbReference type="InterPro" id="IPR036397">
    <property type="entry name" value="RNaseH_sf"/>
</dbReference>
<dbReference type="InterPro" id="IPR001878">
    <property type="entry name" value="Znf_CCHC"/>
</dbReference>
<evidence type="ECO:0000313" key="6">
    <source>
        <dbReference type="Proteomes" id="UP000288805"/>
    </source>
</evidence>
<dbReference type="PANTHER" id="PTHR42648:SF28">
    <property type="entry name" value="TRANSPOSON-ENCODED PROTEIN WITH RIBONUCLEASE H-LIKE AND RETROVIRUS ZINC FINGER-LIKE DOMAINS"/>
    <property type="match status" value="1"/>
</dbReference>
<dbReference type="InterPro" id="IPR036875">
    <property type="entry name" value="Znf_CCHC_sf"/>
</dbReference>
<evidence type="ECO:0000256" key="2">
    <source>
        <dbReference type="ARBA" id="ARBA00022801"/>
    </source>
</evidence>
<dbReference type="PANTHER" id="PTHR42648">
    <property type="entry name" value="TRANSPOSASE, PUTATIVE-RELATED"/>
    <property type="match status" value="1"/>
</dbReference>
<dbReference type="Pfam" id="PF25597">
    <property type="entry name" value="SH3_retrovirus"/>
    <property type="match status" value="1"/>
</dbReference>
<evidence type="ECO:0000256" key="1">
    <source>
        <dbReference type="ARBA" id="ARBA00022723"/>
    </source>
</evidence>
<dbReference type="GO" id="GO:0016787">
    <property type="term" value="F:hydrolase activity"/>
    <property type="evidence" value="ECO:0007669"/>
    <property type="project" value="UniProtKB-KW"/>
</dbReference>
<proteinExistence type="predicted"/>
<dbReference type="Pfam" id="PF07727">
    <property type="entry name" value="RVT_2"/>
    <property type="match status" value="1"/>
</dbReference>
<accession>A0A438BWY9</accession>
<dbReference type="InterPro" id="IPR039537">
    <property type="entry name" value="Retrotran_Ty1/copia-like"/>
</dbReference>
<dbReference type="SUPFAM" id="SSF57756">
    <property type="entry name" value="Retrovirus zinc finger-like domains"/>
    <property type="match status" value="1"/>
</dbReference>
<dbReference type="GO" id="GO:0003676">
    <property type="term" value="F:nucleic acid binding"/>
    <property type="evidence" value="ECO:0007669"/>
    <property type="project" value="InterPro"/>
</dbReference>
<dbReference type="InterPro" id="IPR012337">
    <property type="entry name" value="RNaseH-like_sf"/>
</dbReference>
<dbReference type="GO" id="GO:0015074">
    <property type="term" value="P:DNA integration"/>
    <property type="evidence" value="ECO:0007669"/>
    <property type="project" value="InterPro"/>
</dbReference>
<dbReference type="Gene3D" id="3.30.420.10">
    <property type="entry name" value="Ribonuclease H-like superfamily/Ribonuclease H"/>
    <property type="match status" value="1"/>
</dbReference>
<reference evidence="5 6" key="1">
    <citation type="journal article" date="2018" name="PLoS Genet.">
        <title>Population sequencing reveals clonal diversity and ancestral inbreeding in the grapevine cultivar Chardonnay.</title>
        <authorList>
            <person name="Roach M.J."/>
            <person name="Johnson D.L."/>
            <person name="Bohlmann J."/>
            <person name="van Vuuren H.J."/>
            <person name="Jones S.J."/>
            <person name="Pretorius I.S."/>
            <person name="Schmidt S.A."/>
            <person name="Borneman A.R."/>
        </authorList>
    </citation>
    <scope>NUCLEOTIDE SEQUENCE [LARGE SCALE GENOMIC DNA]</scope>
    <source>
        <strain evidence="6">cv. Chardonnay</strain>
        <tissue evidence="5">Leaf</tissue>
    </source>
</reference>
<evidence type="ECO:0000256" key="3">
    <source>
        <dbReference type="SAM" id="MobiDB-lite"/>
    </source>
</evidence>
<sequence>MNSTSSIFANVNNIPVLNGTNFKKWKEHVIIVLGCIDLDYALREDRPSDLTSASIVEQRSIMEKWERSNRMSLLMIMKHSIPEAIRGAIPKETRAKAFLDQIANRFAANEKVETNTILSKLVSMRYKWKENIREHIMEMSNLVTRLKALKLELSEDILMHLVLISLLTQFSPFKISYNTQKEKWTLNELIAQCVQKEERLKQEKIESAHLASTSHGFGTNKKRKRDNKGKQTAVSGTSKQKVQKKQNKEITCFFCKKVGHMKKTCTKYAAWLEKKGALLNFVCSEINLAVVPIDTWWIDTSATTHISVTMQSCLRSRMPTDGERYIYVGNGNKAVVKAISLFRLQLDSGYFQVCIECIKGKQTNMRKNDANRCSDVLELIHMNICGPFPTPSWNGQQYFITFIDDYSRYDYLYLIHEKSQSLDVFKNFKVKVENQLSKKIKVVRSDRRGEYYGRYDGFGEQCPGPFAKYLMECGIVPQYTMPGTPSQNGVAERRNHTLKDMSTKQSSSPNPYELWTSKKPSIRHLHVWGCSVEARPYKPNEKKLDSKTVSYYFVGYSERPRGFKFYDPSTRFFFETSNAKFIEDVELSGREPLRKVVFEEESVSIPIITTGHGHIIFDDTIQNVQSITKIQDTHEIPLTLVMEPIQVHEEVTQEPQEPQVQVPLRRSTRERRISQVKQSSDSKKWIEALKDEMKSMKDNGVGDLIELPEGVKPIGCKWIFKTKRDSKGNIVRYKARLVAKGFTQKEGIDYKEAFSPVSLKDSFRIIMALVAHYDLKLHQMDVKTAFLNGNIDEVIYMVRPENFESNDSKQLENIVDQCIYLKFSGSKFIILGLYVNDILLIYRDRSRGDTPVAKGDKFSLHQCSKNELEKKDMEKFPYASAIGSLMYAQVCTRPDIVYIVGMLGRYLSNSGMDHWKKAKRVMRRRSTSSYIFMLAGGAVSWKSVKQTLIISSTMEKPLRINCDNKAVELYSKNNRSSSKSKHIDIKFLVVKERVQSLRVSIEHISTNSMIVDLLTKDLPPKVYHEHVTHMGVVHIDDVLV</sequence>